<sequence>MAPLSRVFVSLLAAGTLASPVSMTDSPEILGARGGALSTCKSSQAKVRKSWVTLSNVEKKAYLVGDIVHYAGQFLPYHRLFVWAHEQTLQLEYGYKSAQPYKIETLDSRCIADGPFANSINPIGPDYIIADHCIQRSITDLWGAKW</sequence>
<dbReference type="SUPFAM" id="SSF48056">
    <property type="entry name" value="Di-copper centre-containing domain"/>
    <property type="match status" value="1"/>
</dbReference>
<accession>A0AAJ0HJU7</accession>
<evidence type="ECO:0000259" key="2">
    <source>
        <dbReference type="Pfam" id="PF00264"/>
    </source>
</evidence>
<evidence type="ECO:0000313" key="4">
    <source>
        <dbReference type="Proteomes" id="UP001275084"/>
    </source>
</evidence>
<protein>
    <recommendedName>
        <fullName evidence="2">Tyrosinase copper-binding domain-containing protein</fullName>
    </recommendedName>
</protein>
<name>A0AAJ0HJU7_9PEZI</name>
<dbReference type="Gene3D" id="1.10.1280.10">
    <property type="entry name" value="Di-copper center containing domain from catechol oxidase"/>
    <property type="match status" value="1"/>
</dbReference>
<comment type="caution">
    <text evidence="3">The sequence shown here is derived from an EMBL/GenBank/DDBJ whole genome shotgun (WGS) entry which is preliminary data.</text>
</comment>
<feature type="chain" id="PRO_5042593638" description="Tyrosinase copper-binding domain-containing protein" evidence="1">
    <location>
        <begin position="19"/>
        <end position="146"/>
    </location>
</feature>
<dbReference type="EMBL" id="JAUIQD010000004">
    <property type="protein sequence ID" value="KAK3354047.1"/>
    <property type="molecule type" value="Genomic_DNA"/>
</dbReference>
<dbReference type="AlphaFoldDB" id="A0AAJ0HJU7"/>
<dbReference type="InterPro" id="IPR008922">
    <property type="entry name" value="Di-copper_centre_dom_sf"/>
</dbReference>
<dbReference type="GO" id="GO:0016491">
    <property type="term" value="F:oxidoreductase activity"/>
    <property type="evidence" value="ECO:0007669"/>
    <property type="project" value="InterPro"/>
</dbReference>
<evidence type="ECO:0000313" key="3">
    <source>
        <dbReference type="EMBL" id="KAK3354047.1"/>
    </source>
</evidence>
<organism evidence="3 4">
    <name type="scientific">Lasiosphaeria hispida</name>
    <dbReference type="NCBI Taxonomy" id="260671"/>
    <lineage>
        <taxon>Eukaryota</taxon>
        <taxon>Fungi</taxon>
        <taxon>Dikarya</taxon>
        <taxon>Ascomycota</taxon>
        <taxon>Pezizomycotina</taxon>
        <taxon>Sordariomycetes</taxon>
        <taxon>Sordariomycetidae</taxon>
        <taxon>Sordariales</taxon>
        <taxon>Lasiosphaeriaceae</taxon>
        <taxon>Lasiosphaeria</taxon>
    </lineage>
</organism>
<keyword evidence="4" id="KW-1185">Reference proteome</keyword>
<dbReference type="Proteomes" id="UP001275084">
    <property type="component" value="Unassembled WGS sequence"/>
</dbReference>
<feature type="signal peptide" evidence="1">
    <location>
        <begin position="1"/>
        <end position="18"/>
    </location>
</feature>
<dbReference type="InterPro" id="IPR002227">
    <property type="entry name" value="Tyrosinase_Cu-bd"/>
</dbReference>
<keyword evidence="1" id="KW-0732">Signal</keyword>
<reference evidence="3" key="2">
    <citation type="submission" date="2023-06" db="EMBL/GenBank/DDBJ databases">
        <authorList>
            <consortium name="Lawrence Berkeley National Laboratory"/>
            <person name="Haridas S."/>
            <person name="Hensen N."/>
            <person name="Bonometti L."/>
            <person name="Westerberg I."/>
            <person name="Brannstrom I.O."/>
            <person name="Guillou S."/>
            <person name="Cros-Aarteil S."/>
            <person name="Calhoun S."/>
            <person name="Kuo A."/>
            <person name="Mondo S."/>
            <person name="Pangilinan J."/>
            <person name="Riley R."/>
            <person name="Labutti K."/>
            <person name="Andreopoulos B."/>
            <person name="Lipzen A."/>
            <person name="Chen C."/>
            <person name="Yanf M."/>
            <person name="Daum C."/>
            <person name="Ng V."/>
            <person name="Clum A."/>
            <person name="Steindorff A."/>
            <person name="Ohm R."/>
            <person name="Martin F."/>
            <person name="Silar P."/>
            <person name="Natvig D."/>
            <person name="Lalanne C."/>
            <person name="Gautier V."/>
            <person name="Ament-Velasquez S.L."/>
            <person name="Kruys A."/>
            <person name="Hutchinson M.I."/>
            <person name="Powell A.J."/>
            <person name="Barry K."/>
            <person name="Miller A.N."/>
            <person name="Grigoriev I.V."/>
            <person name="Debuchy R."/>
            <person name="Gladieux P."/>
            <person name="Thoren M.H."/>
            <person name="Johannesson H."/>
        </authorList>
    </citation>
    <scope>NUCLEOTIDE SEQUENCE</scope>
    <source>
        <strain evidence="3">CBS 955.72</strain>
    </source>
</reference>
<gene>
    <name evidence="3" type="ORF">B0T25DRAFT_608635</name>
</gene>
<dbReference type="Pfam" id="PF00264">
    <property type="entry name" value="Tyrosinase"/>
    <property type="match status" value="1"/>
</dbReference>
<proteinExistence type="predicted"/>
<evidence type="ECO:0000256" key="1">
    <source>
        <dbReference type="SAM" id="SignalP"/>
    </source>
</evidence>
<reference evidence="3" key="1">
    <citation type="journal article" date="2023" name="Mol. Phylogenet. Evol.">
        <title>Genome-scale phylogeny and comparative genomics of the fungal order Sordariales.</title>
        <authorList>
            <person name="Hensen N."/>
            <person name="Bonometti L."/>
            <person name="Westerberg I."/>
            <person name="Brannstrom I.O."/>
            <person name="Guillou S."/>
            <person name="Cros-Aarteil S."/>
            <person name="Calhoun S."/>
            <person name="Haridas S."/>
            <person name="Kuo A."/>
            <person name="Mondo S."/>
            <person name="Pangilinan J."/>
            <person name="Riley R."/>
            <person name="LaButti K."/>
            <person name="Andreopoulos B."/>
            <person name="Lipzen A."/>
            <person name="Chen C."/>
            <person name="Yan M."/>
            <person name="Daum C."/>
            <person name="Ng V."/>
            <person name="Clum A."/>
            <person name="Steindorff A."/>
            <person name="Ohm R.A."/>
            <person name="Martin F."/>
            <person name="Silar P."/>
            <person name="Natvig D.O."/>
            <person name="Lalanne C."/>
            <person name="Gautier V."/>
            <person name="Ament-Velasquez S.L."/>
            <person name="Kruys A."/>
            <person name="Hutchinson M.I."/>
            <person name="Powell A.J."/>
            <person name="Barry K."/>
            <person name="Miller A.N."/>
            <person name="Grigoriev I.V."/>
            <person name="Debuchy R."/>
            <person name="Gladieux P."/>
            <person name="Hiltunen Thoren M."/>
            <person name="Johannesson H."/>
        </authorList>
    </citation>
    <scope>NUCLEOTIDE SEQUENCE</scope>
    <source>
        <strain evidence="3">CBS 955.72</strain>
    </source>
</reference>
<feature type="domain" description="Tyrosinase copper-binding" evidence="2">
    <location>
        <begin position="59"/>
        <end position="101"/>
    </location>
</feature>